<proteinExistence type="predicted"/>
<dbReference type="AlphaFoldDB" id="A0A1R4HFF2"/>
<accession>A0A1R4HFF2</accession>
<evidence type="ECO:0000313" key="1">
    <source>
        <dbReference type="EMBL" id="SJM94949.1"/>
    </source>
</evidence>
<dbReference type="Proteomes" id="UP000195442">
    <property type="component" value="Unassembled WGS sequence"/>
</dbReference>
<dbReference type="EMBL" id="FUKJ01000383">
    <property type="protein sequence ID" value="SJM94949.1"/>
    <property type="molecule type" value="Genomic_DNA"/>
</dbReference>
<protein>
    <submittedName>
        <fullName evidence="1">Uncharacterized protein</fullName>
    </submittedName>
</protein>
<evidence type="ECO:0000313" key="2">
    <source>
        <dbReference type="Proteomes" id="UP000195442"/>
    </source>
</evidence>
<organism evidence="1 2">
    <name type="scientific">Crenothrix polyspora</name>
    <dbReference type="NCBI Taxonomy" id="360316"/>
    <lineage>
        <taxon>Bacteria</taxon>
        <taxon>Pseudomonadati</taxon>
        <taxon>Pseudomonadota</taxon>
        <taxon>Gammaproteobacteria</taxon>
        <taxon>Methylococcales</taxon>
        <taxon>Crenotrichaceae</taxon>
        <taxon>Crenothrix</taxon>
    </lineage>
</organism>
<gene>
    <name evidence="1" type="ORF">CRENPOLYSF2_4430003</name>
</gene>
<sequence>MCRMLAKMIRYNITIFVWRQSQWEIVPIGTELVRLRISFKACLASGVKACL</sequence>
<keyword evidence="2" id="KW-1185">Reference proteome</keyword>
<name>A0A1R4HFF2_9GAMM</name>
<reference evidence="2" key="1">
    <citation type="submission" date="2017-02" db="EMBL/GenBank/DDBJ databases">
        <authorList>
            <person name="Daims H."/>
        </authorList>
    </citation>
    <scope>NUCLEOTIDE SEQUENCE [LARGE SCALE GENOMIC DNA]</scope>
</reference>